<dbReference type="GO" id="GO:0005886">
    <property type="term" value="C:plasma membrane"/>
    <property type="evidence" value="ECO:0007669"/>
    <property type="project" value="UniProtKB-SubCell"/>
</dbReference>
<feature type="transmembrane region" description="Helical" evidence="6">
    <location>
        <begin position="135"/>
        <end position="151"/>
    </location>
</feature>
<protein>
    <recommendedName>
        <fullName evidence="6">Gustatory receptor</fullName>
    </recommendedName>
</protein>
<comment type="function">
    <text evidence="6">Gustatory receptor which mediates acceptance or avoidance behavior, depending on its substrates.</text>
</comment>
<keyword evidence="4 6" id="KW-1133">Transmembrane helix</keyword>
<dbReference type="Proteomes" id="UP000606786">
    <property type="component" value="Unassembled WGS sequence"/>
</dbReference>
<feature type="transmembrane region" description="Helical" evidence="6">
    <location>
        <begin position="42"/>
        <end position="66"/>
    </location>
</feature>
<dbReference type="AlphaFoldDB" id="A0A811UGS3"/>
<dbReference type="InterPro" id="IPR013604">
    <property type="entry name" value="7TM_chemorcpt"/>
</dbReference>
<evidence type="ECO:0000256" key="1">
    <source>
        <dbReference type="ARBA" id="ARBA00004651"/>
    </source>
</evidence>
<keyword evidence="6" id="KW-0807">Transducer</keyword>
<reference evidence="7" key="1">
    <citation type="submission" date="2020-11" db="EMBL/GenBank/DDBJ databases">
        <authorList>
            <person name="Whitehead M."/>
        </authorList>
    </citation>
    <scope>NUCLEOTIDE SEQUENCE</scope>
    <source>
        <strain evidence="7">EGII</strain>
    </source>
</reference>
<evidence type="ECO:0000313" key="8">
    <source>
        <dbReference type="Proteomes" id="UP000606786"/>
    </source>
</evidence>
<proteinExistence type="inferred from homology"/>
<keyword evidence="8" id="KW-1185">Reference proteome</keyword>
<keyword evidence="2 6" id="KW-1003">Cell membrane</keyword>
<feature type="transmembrane region" description="Helical" evidence="6">
    <location>
        <begin position="78"/>
        <end position="105"/>
    </location>
</feature>
<comment type="similarity">
    <text evidence="6">Belongs to the insect chemoreceptor superfamily. Gustatory receptor (GR) family.</text>
</comment>
<keyword evidence="3 6" id="KW-0812">Transmembrane</keyword>
<keyword evidence="5 6" id="KW-0472">Membrane</keyword>
<feature type="transmembrane region" description="Helical" evidence="6">
    <location>
        <begin position="163"/>
        <end position="190"/>
    </location>
</feature>
<evidence type="ECO:0000256" key="5">
    <source>
        <dbReference type="ARBA" id="ARBA00023136"/>
    </source>
</evidence>
<accession>A0A811UGS3</accession>
<sequence>MKNYQPLDLCPMFFRRCSNPSGCLYEIGPPTRRVTRITRLMLLAKAVMNIVHVYIYLSSTILKILFLRSQTDGITNMLDVTFCMICDITITWTCVCNTTIIMEIINRFLKVDRLLKQYADSPAERPTSTNIFNRYLFFIYAYIFSLIISYLKRTYDLVSLYFWIYILFYQLENAISCAFVVFISALMHLLAERFRYINQLIAQYNRREIVRSSEYYTHGRLMPTSDFDGKTTNRNEATLQLFATNSAIIYGLYVDLLDILKMINNYAGLGLLAYLLYACYGLLSCAYNSLLFNWSPGEDLLYGLELLVAASLCEYIDNIGK</sequence>
<evidence type="ECO:0000256" key="4">
    <source>
        <dbReference type="ARBA" id="ARBA00022989"/>
    </source>
</evidence>
<dbReference type="GO" id="GO:0007165">
    <property type="term" value="P:signal transduction"/>
    <property type="evidence" value="ECO:0007669"/>
    <property type="project" value="UniProtKB-KW"/>
</dbReference>
<dbReference type="GO" id="GO:0050909">
    <property type="term" value="P:sensory perception of taste"/>
    <property type="evidence" value="ECO:0007669"/>
    <property type="project" value="InterPro"/>
</dbReference>
<organism evidence="7 8">
    <name type="scientific">Ceratitis capitata</name>
    <name type="common">Mediterranean fruit fly</name>
    <name type="synonym">Tephritis capitata</name>
    <dbReference type="NCBI Taxonomy" id="7213"/>
    <lineage>
        <taxon>Eukaryota</taxon>
        <taxon>Metazoa</taxon>
        <taxon>Ecdysozoa</taxon>
        <taxon>Arthropoda</taxon>
        <taxon>Hexapoda</taxon>
        <taxon>Insecta</taxon>
        <taxon>Pterygota</taxon>
        <taxon>Neoptera</taxon>
        <taxon>Endopterygota</taxon>
        <taxon>Diptera</taxon>
        <taxon>Brachycera</taxon>
        <taxon>Muscomorpha</taxon>
        <taxon>Tephritoidea</taxon>
        <taxon>Tephritidae</taxon>
        <taxon>Ceratitis</taxon>
        <taxon>Ceratitis</taxon>
    </lineage>
</organism>
<gene>
    <name evidence="7" type="ORF">CCAP1982_LOCUS6660</name>
</gene>
<dbReference type="OrthoDB" id="6366728at2759"/>
<comment type="caution">
    <text evidence="6">Lacks conserved residue(s) required for the propagation of feature annotation.</text>
</comment>
<evidence type="ECO:0000313" key="7">
    <source>
        <dbReference type="EMBL" id="CAD6998044.1"/>
    </source>
</evidence>
<dbReference type="Pfam" id="PF08395">
    <property type="entry name" value="7tm_7"/>
    <property type="match status" value="1"/>
</dbReference>
<comment type="subcellular location">
    <subcellularLocation>
        <location evidence="1 6">Cell membrane</location>
        <topology evidence="1 6">Multi-pass membrane protein</topology>
    </subcellularLocation>
</comment>
<comment type="caution">
    <text evidence="7">The sequence shown here is derived from an EMBL/GenBank/DDBJ whole genome shotgun (WGS) entry which is preliminary data.</text>
</comment>
<name>A0A811UGS3_CERCA</name>
<feature type="transmembrane region" description="Helical" evidence="6">
    <location>
        <begin position="271"/>
        <end position="294"/>
    </location>
</feature>
<dbReference type="EMBL" id="CAJHJT010000012">
    <property type="protein sequence ID" value="CAD6998044.1"/>
    <property type="molecule type" value="Genomic_DNA"/>
</dbReference>
<evidence type="ECO:0000256" key="6">
    <source>
        <dbReference type="RuleBase" id="RU363108"/>
    </source>
</evidence>
<keyword evidence="6" id="KW-0675">Receptor</keyword>
<evidence type="ECO:0000256" key="2">
    <source>
        <dbReference type="ARBA" id="ARBA00022475"/>
    </source>
</evidence>
<evidence type="ECO:0000256" key="3">
    <source>
        <dbReference type="ARBA" id="ARBA00022692"/>
    </source>
</evidence>